<dbReference type="OrthoDB" id="7116894at2759"/>
<gene>
    <name evidence="1" type="ORF">ILUMI_26306</name>
</gene>
<feature type="non-terminal residue" evidence="1">
    <location>
        <position position="1"/>
    </location>
</feature>
<proteinExistence type="predicted"/>
<dbReference type="AlphaFoldDB" id="A0A8K0C6X6"/>
<dbReference type="Proteomes" id="UP000801492">
    <property type="component" value="Unassembled WGS sequence"/>
</dbReference>
<sequence>FFQNEYHLIPHHGEMIRYNREFVDQWQLKSFKYNRTSVAFNFTMQFRIEDSRKLEMITQAYMFLSNEYRYFPIRFEVNWCKAFAVNYGGMGNILKCGNYTGCPLQK</sequence>
<evidence type="ECO:0000313" key="1">
    <source>
        <dbReference type="EMBL" id="KAF2879876.1"/>
    </source>
</evidence>
<keyword evidence="2" id="KW-1185">Reference proteome</keyword>
<reference evidence="1" key="1">
    <citation type="submission" date="2019-08" db="EMBL/GenBank/DDBJ databases">
        <title>The genome of the North American firefly Photinus pyralis.</title>
        <authorList>
            <consortium name="Photinus pyralis genome working group"/>
            <person name="Fallon T.R."/>
            <person name="Sander Lower S.E."/>
            <person name="Weng J.-K."/>
        </authorList>
    </citation>
    <scope>NUCLEOTIDE SEQUENCE</scope>
    <source>
        <strain evidence="1">TRF0915ILg1</strain>
        <tissue evidence="1">Whole body</tissue>
    </source>
</reference>
<accession>A0A8K0C6X6</accession>
<comment type="caution">
    <text evidence="1">The sequence shown here is derived from an EMBL/GenBank/DDBJ whole genome shotgun (WGS) entry which is preliminary data.</text>
</comment>
<organism evidence="1 2">
    <name type="scientific">Ignelater luminosus</name>
    <name type="common">Cucubano</name>
    <name type="synonym">Pyrophorus luminosus</name>
    <dbReference type="NCBI Taxonomy" id="2038154"/>
    <lineage>
        <taxon>Eukaryota</taxon>
        <taxon>Metazoa</taxon>
        <taxon>Ecdysozoa</taxon>
        <taxon>Arthropoda</taxon>
        <taxon>Hexapoda</taxon>
        <taxon>Insecta</taxon>
        <taxon>Pterygota</taxon>
        <taxon>Neoptera</taxon>
        <taxon>Endopterygota</taxon>
        <taxon>Coleoptera</taxon>
        <taxon>Polyphaga</taxon>
        <taxon>Elateriformia</taxon>
        <taxon>Elateroidea</taxon>
        <taxon>Elateridae</taxon>
        <taxon>Agrypninae</taxon>
        <taxon>Pyrophorini</taxon>
        <taxon>Ignelater</taxon>
    </lineage>
</organism>
<dbReference type="EMBL" id="VTPC01091063">
    <property type="protein sequence ID" value="KAF2879876.1"/>
    <property type="molecule type" value="Genomic_DNA"/>
</dbReference>
<evidence type="ECO:0000313" key="2">
    <source>
        <dbReference type="Proteomes" id="UP000801492"/>
    </source>
</evidence>
<protein>
    <submittedName>
        <fullName evidence="1">Uncharacterized protein</fullName>
    </submittedName>
</protein>
<name>A0A8K0C6X6_IGNLU</name>
<feature type="non-terminal residue" evidence="1">
    <location>
        <position position="106"/>
    </location>
</feature>